<dbReference type="PANTHER" id="PTHR11266">
    <property type="entry name" value="PEROXISOMAL MEMBRANE PROTEIN 2, PXMP2 MPV17"/>
    <property type="match status" value="1"/>
</dbReference>
<keyword evidence="8" id="KW-1185">Reference proteome</keyword>
<proteinExistence type="inferred from homology"/>
<gene>
    <name evidence="7" type="ORF">PG993_014741</name>
</gene>
<evidence type="ECO:0000256" key="2">
    <source>
        <dbReference type="ARBA" id="ARBA00006824"/>
    </source>
</evidence>
<evidence type="ECO:0000256" key="1">
    <source>
        <dbReference type="ARBA" id="ARBA00004141"/>
    </source>
</evidence>
<sequence length="240" mass="25938">MAPAIVNATVQSAILAATSNLLAQALSAYRNDVSLVIDWVPVFQFVVYAIISTPPNFMWQDFLESSFPAYHMSPTKAAVASAAANDEKALEQEEREGQLVEPKLNIVNTLAKTVLDQTLGAFGNTYMFSLYIHSVQAAMDRPLGTPLSTPDTSAMYLASLLFGLAGPAAAKRVQYGNVNWDAVIQTSQAEFWSIVKAGWRLWPAVSIINFAFVKSIEGRNLVGGLAGVAWGIYMSLRAAS</sequence>
<dbReference type="EMBL" id="JAQQWK010000014">
    <property type="protein sequence ID" value="KAK8016552.1"/>
    <property type="molecule type" value="Genomic_DNA"/>
</dbReference>
<dbReference type="Proteomes" id="UP001444661">
    <property type="component" value="Unassembled WGS sequence"/>
</dbReference>
<evidence type="ECO:0000256" key="3">
    <source>
        <dbReference type="ARBA" id="ARBA00022692"/>
    </source>
</evidence>
<evidence type="ECO:0000313" key="7">
    <source>
        <dbReference type="EMBL" id="KAK8016552.1"/>
    </source>
</evidence>
<name>A0ABR1RP06_9PEZI</name>
<evidence type="ECO:0000256" key="5">
    <source>
        <dbReference type="ARBA" id="ARBA00023136"/>
    </source>
</evidence>
<evidence type="ECO:0000313" key="8">
    <source>
        <dbReference type="Proteomes" id="UP001444661"/>
    </source>
</evidence>
<evidence type="ECO:0000256" key="4">
    <source>
        <dbReference type="ARBA" id="ARBA00022989"/>
    </source>
</evidence>
<keyword evidence="3" id="KW-0812">Transmembrane</keyword>
<reference evidence="7 8" key="1">
    <citation type="submission" date="2023-01" db="EMBL/GenBank/DDBJ databases">
        <title>Analysis of 21 Apiospora genomes using comparative genomics revels a genus with tremendous synthesis potential of carbohydrate active enzymes and secondary metabolites.</title>
        <authorList>
            <person name="Sorensen T."/>
        </authorList>
    </citation>
    <scope>NUCLEOTIDE SEQUENCE [LARGE SCALE GENOMIC DNA]</scope>
    <source>
        <strain evidence="7 8">CBS 33761</strain>
    </source>
</reference>
<comment type="caution">
    <text evidence="7">The sequence shown here is derived from an EMBL/GenBank/DDBJ whole genome shotgun (WGS) entry which is preliminary data.</text>
</comment>
<comment type="subcellular location">
    <subcellularLocation>
        <location evidence="1">Membrane</location>
        <topology evidence="1">Multi-pass membrane protein</topology>
    </subcellularLocation>
</comment>
<evidence type="ECO:0000256" key="6">
    <source>
        <dbReference type="RuleBase" id="RU363053"/>
    </source>
</evidence>
<dbReference type="PANTHER" id="PTHR11266:SF80">
    <property type="entry name" value="PEROXISOMAL MEMBRANE PROTEIN 2"/>
    <property type="match status" value="1"/>
</dbReference>
<accession>A0ABR1RP06</accession>
<keyword evidence="5" id="KW-0472">Membrane</keyword>
<organism evidence="7 8">
    <name type="scientific">Apiospora rasikravindrae</name>
    <dbReference type="NCBI Taxonomy" id="990691"/>
    <lineage>
        <taxon>Eukaryota</taxon>
        <taxon>Fungi</taxon>
        <taxon>Dikarya</taxon>
        <taxon>Ascomycota</taxon>
        <taxon>Pezizomycotina</taxon>
        <taxon>Sordariomycetes</taxon>
        <taxon>Xylariomycetidae</taxon>
        <taxon>Amphisphaeriales</taxon>
        <taxon>Apiosporaceae</taxon>
        <taxon>Apiospora</taxon>
    </lineage>
</organism>
<keyword evidence="4" id="KW-1133">Transmembrane helix</keyword>
<protein>
    <submittedName>
        <fullName evidence="7">Mpv17/PMP22 family protein</fullName>
    </submittedName>
</protein>
<dbReference type="InterPro" id="IPR007248">
    <property type="entry name" value="Mpv17_PMP22"/>
</dbReference>
<comment type="similarity">
    <text evidence="2 6">Belongs to the peroxisomal membrane protein PXMP2/4 family.</text>
</comment>
<dbReference type="Pfam" id="PF04117">
    <property type="entry name" value="Mpv17_PMP22"/>
    <property type="match status" value="1"/>
</dbReference>